<organism evidence="2 3">
    <name type="scientific">Cochleicola gelatinilyticus</name>
    <dbReference type="NCBI Taxonomy" id="1763537"/>
    <lineage>
        <taxon>Bacteria</taxon>
        <taxon>Pseudomonadati</taxon>
        <taxon>Bacteroidota</taxon>
        <taxon>Flavobacteriia</taxon>
        <taxon>Flavobacteriales</taxon>
        <taxon>Flavobacteriaceae</taxon>
        <taxon>Cochleicola</taxon>
    </lineage>
</organism>
<protein>
    <submittedName>
        <fullName evidence="2">Short-chain dehydrogenase</fullName>
    </submittedName>
</protein>
<dbReference type="NCBIfam" id="NF009466">
    <property type="entry name" value="PRK12826.1-2"/>
    <property type="match status" value="1"/>
</dbReference>
<dbReference type="GO" id="GO:0032787">
    <property type="term" value="P:monocarboxylic acid metabolic process"/>
    <property type="evidence" value="ECO:0007669"/>
    <property type="project" value="UniProtKB-ARBA"/>
</dbReference>
<dbReference type="InterPro" id="IPR036291">
    <property type="entry name" value="NAD(P)-bd_dom_sf"/>
</dbReference>
<comment type="similarity">
    <text evidence="1">Belongs to the short-chain dehydrogenases/reductases (SDR) family.</text>
</comment>
<dbReference type="STRING" id="1763537.ULVI_11235"/>
<evidence type="ECO:0000313" key="3">
    <source>
        <dbReference type="Proteomes" id="UP000077013"/>
    </source>
</evidence>
<name>A0A167GZ41_9FLAO</name>
<accession>A0A167GZ41</accession>
<dbReference type="OrthoDB" id="597477at2"/>
<dbReference type="PRINTS" id="PR00081">
    <property type="entry name" value="GDHRDH"/>
</dbReference>
<dbReference type="PANTHER" id="PTHR42879:SF2">
    <property type="entry name" value="3-OXOACYL-[ACYL-CARRIER-PROTEIN] REDUCTASE FABG"/>
    <property type="match status" value="1"/>
</dbReference>
<dbReference type="RefSeq" id="WP_068592859.1">
    <property type="nucleotide sequence ID" value="NZ_LRXL01000045.1"/>
</dbReference>
<dbReference type="EMBL" id="LRXL01000045">
    <property type="protein sequence ID" value="OAB78050.1"/>
    <property type="molecule type" value="Genomic_DNA"/>
</dbReference>
<gene>
    <name evidence="2" type="ORF">ULVI_11235</name>
</gene>
<evidence type="ECO:0000313" key="2">
    <source>
        <dbReference type="EMBL" id="OAB78050.1"/>
    </source>
</evidence>
<reference evidence="2 3" key="1">
    <citation type="submission" date="2016-02" db="EMBL/GenBank/DDBJ databases">
        <title>Ulvibacter sp. LPB0005, isolated from Thais luteostoma.</title>
        <authorList>
            <person name="Shin S.-K."/>
            <person name="Yi H."/>
        </authorList>
    </citation>
    <scope>NUCLEOTIDE SEQUENCE [LARGE SCALE GENOMIC DNA]</scope>
    <source>
        <strain evidence="2 3">LPB0005</strain>
    </source>
</reference>
<keyword evidence="3" id="KW-1185">Reference proteome</keyword>
<dbReference type="Gene3D" id="3.40.50.720">
    <property type="entry name" value="NAD(P)-binding Rossmann-like Domain"/>
    <property type="match status" value="1"/>
</dbReference>
<dbReference type="PROSITE" id="PS00061">
    <property type="entry name" value="ADH_SHORT"/>
    <property type="match status" value="1"/>
</dbReference>
<dbReference type="InterPro" id="IPR002347">
    <property type="entry name" value="SDR_fam"/>
</dbReference>
<proteinExistence type="inferred from homology"/>
<dbReference type="InterPro" id="IPR050259">
    <property type="entry name" value="SDR"/>
</dbReference>
<evidence type="ECO:0000256" key="1">
    <source>
        <dbReference type="ARBA" id="ARBA00006484"/>
    </source>
</evidence>
<dbReference type="NCBIfam" id="NF005559">
    <property type="entry name" value="PRK07231.1"/>
    <property type="match status" value="1"/>
</dbReference>
<comment type="caution">
    <text evidence="2">The sequence shown here is derived from an EMBL/GenBank/DDBJ whole genome shotgun (WGS) entry which is preliminary data.</text>
</comment>
<dbReference type="SUPFAM" id="SSF51735">
    <property type="entry name" value="NAD(P)-binding Rossmann-fold domains"/>
    <property type="match status" value="1"/>
</dbReference>
<dbReference type="PRINTS" id="PR00080">
    <property type="entry name" value="SDRFAMILY"/>
</dbReference>
<dbReference type="PANTHER" id="PTHR42879">
    <property type="entry name" value="3-OXOACYL-(ACYL-CARRIER-PROTEIN) REDUCTASE"/>
    <property type="match status" value="1"/>
</dbReference>
<dbReference type="Proteomes" id="UP000077013">
    <property type="component" value="Unassembled WGS sequence"/>
</dbReference>
<dbReference type="FunFam" id="3.40.50.720:FF:000084">
    <property type="entry name" value="Short-chain dehydrogenase reductase"/>
    <property type="match status" value="1"/>
</dbReference>
<dbReference type="Pfam" id="PF13561">
    <property type="entry name" value="adh_short_C2"/>
    <property type="match status" value="1"/>
</dbReference>
<sequence length="246" mass="26049">MKNKTVIITGAGSGLGKAIALRFAKEHANVVVSDIDEENAKKVVSEIEKNKGTATFIKADTSNPKDCESLVKQTVSKYGSLHYAVNNAGIGGEMAKTADYPLDSWEKVIAINLSGVLYGCKFQIPEIIKSGGGAIVNMASILGSVGSANSVAYVAAKHGVVGLTKTAALEYATENVRINSVGPGYIKTPLLDQIDEEQKEQLVALHPVGRLGKPEEVANMVFWLCSDEASFVTGSYYTVDGGYTAQ</sequence>
<dbReference type="InterPro" id="IPR020904">
    <property type="entry name" value="Sc_DH/Rdtase_CS"/>
</dbReference>
<dbReference type="AlphaFoldDB" id="A0A167GZ41"/>
<dbReference type="CDD" id="cd05233">
    <property type="entry name" value="SDR_c"/>
    <property type="match status" value="1"/>
</dbReference>